<gene>
    <name evidence="7" type="primary">rbsK</name>
    <name evidence="7" type="ORF">Maq22A_c21620</name>
</gene>
<evidence type="ECO:0000256" key="3">
    <source>
        <dbReference type="ARBA" id="ARBA00022741"/>
    </source>
</evidence>
<dbReference type="EMBL" id="AP014704">
    <property type="protein sequence ID" value="BAQ47338.1"/>
    <property type="molecule type" value="Genomic_DNA"/>
</dbReference>
<evidence type="ECO:0000313" key="7">
    <source>
        <dbReference type="EMBL" id="BAQ47338.1"/>
    </source>
</evidence>
<dbReference type="InterPro" id="IPR050306">
    <property type="entry name" value="PfkB_Carbo_kinase"/>
</dbReference>
<dbReference type="Pfam" id="PF00294">
    <property type="entry name" value="PfkB"/>
    <property type="match status" value="1"/>
</dbReference>
<evidence type="ECO:0000256" key="1">
    <source>
        <dbReference type="ARBA" id="ARBA00010688"/>
    </source>
</evidence>
<evidence type="ECO:0000256" key="2">
    <source>
        <dbReference type="ARBA" id="ARBA00022679"/>
    </source>
</evidence>
<dbReference type="InterPro" id="IPR002173">
    <property type="entry name" value="Carboh/pur_kinase_PfkB_CS"/>
</dbReference>
<dbReference type="PANTHER" id="PTHR43085">
    <property type="entry name" value="HEXOKINASE FAMILY MEMBER"/>
    <property type="match status" value="1"/>
</dbReference>
<keyword evidence="3" id="KW-0547">Nucleotide-binding</keyword>
<dbReference type="SUPFAM" id="SSF53613">
    <property type="entry name" value="Ribokinase-like"/>
    <property type="match status" value="1"/>
</dbReference>
<keyword evidence="4 7" id="KW-0418">Kinase</keyword>
<keyword evidence="2" id="KW-0808">Transferase</keyword>
<reference evidence="7 8" key="1">
    <citation type="journal article" date="2015" name="Genome Announc.">
        <title>Complete Genome Sequence of Methylobacterium aquaticum Strain 22A, Isolated from Racomitrium japonicum Moss.</title>
        <authorList>
            <person name="Tani A."/>
            <person name="Ogura Y."/>
            <person name="Hayashi T."/>
            <person name="Kimbara K."/>
        </authorList>
    </citation>
    <scope>NUCLEOTIDE SEQUENCE [LARGE SCALE GENOMIC DNA]</scope>
    <source>
        <strain evidence="7 8">MA-22A</strain>
    </source>
</reference>
<evidence type="ECO:0000256" key="4">
    <source>
        <dbReference type="ARBA" id="ARBA00022777"/>
    </source>
</evidence>
<comment type="similarity">
    <text evidence="1">Belongs to the carbohydrate kinase PfkB family.</text>
</comment>
<evidence type="ECO:0000256" key="5">
    <source>
        <dbReference type="ARBA" id="ARBA00022840"/>
    </source>
</evidence>
<evidence type="ECO:0000259" key="6">
    <source>
        <dbReference type="Pfam" id="PF00294"/>
    </source>
</evidence>
<feature type="domain" description="Carbohydrate kinase PfkB" evidence="6">
    <location>
        <begin position="31"/>
        <end position="308"/>
    </location>
</feature>
<dbReference type="InterPro" id="IPR029056">
    <property type="entry name" value="Ribokinase-like"/>
</dbReference>
<dbReference type="Proteomes" id="UP000061432">
    <property type="component" value="Chromosome"/>
</dbReference>
<accession>A0A0C6FFK9</accession>
<dbReference type="InterPro" id="IPR011611">
    <property type="entry name" value="PfkB_dom"/>
</dbReference>
<reference evidence="8" key="2">
    <citation type="submission" date="2015-01" db="EMBL/GenBank/DDBJ databases">
        <title>Complete genome sequence of Methylobacterium aquaticum strain 22A.</title>
        <authorList>
            <person name="Tani A."/>
            <person name="Ogura Y."/>
            <person name="Hayashi T."/>
        </authorList>
    </citation>
    <scope>NUCLEOTIDE SEQUENCE [LARGE SCALE GENOMIC DNA]</scope>
    <source>
        <strain evidence="8">MA-22A</strain>
    </source>
</reference>
<dbReference type="GO" id="GO:0016301">
    <property type="term" value="F:kinase activity"/>
    <property type="evidence" value="ECO:0007669"/>
    <property type="project" value="UniProtKB-KW"/>
</dbReference>
<dbReference type="Gene3D" id="3.40.1190.20">
    <property type="match status" value="1"/>
</dbReference>
<dbReference type="KEGG" id="maqu:Maq22A_c21620"/>
<dbReference type="RefSeq" id="WP_060848309.1">
    <property type="nucleotide sequence ID" value="NZ_AP014704.1"/>
</dbReference>
<protein>
    <submittedName>
        <fullName evidence="7">Sugar kinases, ribokinase family</fullName>
    </submittedName>
</protein>
<dbReference type="CDD" id="cd01167">
    <property type="entry name" value="bac_FRK"/>
    <property type="match status" value="1"/>
</dbReference>
<name>A0A0C6FFK9_9HYPH</name>
<sequence length="318" mass="32573">MILVCGEALIDLFVETGSPAPDRGGLPALAVAGGSPFNLAIGLRRLGAQSAFLAGLSSDAFGRMLADRLAAEGVDLAFVKESRRPTPLAVVSTGADGHPAYSFHAESCAHADLAVGDLPAALPEAVRAIAMGSFSLVAEPVGTAYAALAAREARRRVISLDPNLRLGLIPDLDRWHARFADLAAQADIIKLSDEDLRAAYGAGADEGSIAQGWLQAGVALVVVTAGPDGARAYHAGGTVAVPGRRVAVIDTVGAGDTFHAALLARLDRDGRLARDALLHLDADALRDILSEAVAAAGITCTRLGADLPTRADLVSALS</sequence>
<proteinExistence type="inferred from homology"/>
<organism evidence="7 8">
    <name type="scientific">Methylobacterium aquaticum</name>
    <dbReference type="NCBI Taxonomy" id="270351"/>
    <lineage>
        <taxon>Bacteria</taxon>
        <taxon>Pseudomonadati</taxon>
        <taxon>Pseudomonadota</taxon>
        <taxon>Alphaproteobacteria</taxon>
        <taxon>Hyphomicrobiales</taxon>
        <taxon>Methylobacteriaceae</taxon>
        <taxon>Methylobacterium</taxon>
    </lineage>
</organism>
<dbReference type="PANTHER" id="PTHR43085:SF1">
    <property type="entry name" value="PSEUDOURIDINE KINASE-RELATED"/>
    <property type="match status" value="1"/>
</dbReference>
<dbReference type="AlphaFoldDB" id="A0A0C6FFK9"/>
<dbReference type="GO" id="GO:0005524">
    <property type="term" value="F:ATP binding"/>
    <property type="evidence" value="ECO:0007669"/>
    <property type="project" value="UniProtKB-KW"/>
</dbReference>
<dbReference type="PROSITE" id="PS00584">
    <property type="entry name" value="PFKB_KINASES_2"/>
    <property type="match status" value="1"/>
</dbReference>
<dbReference type="PATRIC" id="fig|270351.10.peg.4180"/>
<dbReference type="STRING" id="270351.Maq22A_c21620"/>
<dbReference type="OrthoDB" id="9795789at2"/>
<keyword evidence="5" id="KW-0067">ATP-binding</keyword>
<evidence type="ECO:0000313" key="8">
    <source>
        <dbReference type="Proteomes" id="UP000061432"/>
    </source>
</evidence>